<sequence length="229" mass="25045">MGALLHQASPTYQKQNFQLLQNSSFLGRMSLKKQMDFLKEIKDAEETELRAESSDVEATKKLPLLSSDASSQSKSIPLCKGGNELDKERVENISSDQNAFLEANSVAKADSITADYKAAEEKLNQEGRQPDDAHRRVEPTSGAAAAAEDSAKKEAVKIRETYLIFKKQNSADENSDDSQAGNFSAGLDAAESQVSVSQDNMQVSNQPTSPQREAEKNVSKDATVDRKSR</sequence>
<feature type="compositionally biased region" description="Polar residues" evidence="1">
    <location>
        <begin position="192"/>
        <end position="211"/>
    </location>
</feature>
<evidence type="ECO:0000313" key="2">
    <source>
        <dbReference type="EMBL" id="CAH7672916.1"/>
    </source>
</evidence>
<protein>
    <submittedName>
        <fullName evidence="2">Uncharacterized protein</fullName>
    </submittedName>
</protein>
<reference evidence="2" key="1">
    <citation type="submission" date="2022-06" db="EMBL/GenBank/DDBJ databases">
        <authorList>
            <consortium name="SYNGENTA / RWTH Aachen University"/>
        </authorList>
    </citation>
    <scope>NUCLEOTIDE SEQUENCE</scope>
</reference>
<name>A0AAV0AW78_PHAPC</name>
<keyword evidence="3" id="KW-1185">Reference proteome</keyword>
<feature type="compositionally biased region" description="Basic and acidic residues" evidence="1">
    <location>
        <begin position="117"/>
        <end position="138"/>
    </location>
</feature>
<gene>
    <name evidence="2" type="ORF">PPACK8108_LOCUS7752</name>
</gene>
<proteinExistence type="predicted"/>
<feature type="region of interest" description="Disordered" evidence="1">
    <location>
        <begin position="117"/>
        <end position="153"/>
    </location>
</feature>
<dbReference type="Proteomes" id="UP001153365">
    <property type="component" value="Unassembled WGS sequence"/>
</dbReference>
<feature type="region of interest" description="Disordered" evidence="1">
    <location>
        <begin position="63"/>
        <end position="84"/>
    </location>
</feature>
<dbReference type="EMBL" id="CALTRL010001523">
    <property type="protein sequence ID" value="CAH7672916.1"/>
    <property type="molecule type" value="Genomic_DNA"/>
</dbReference>
<feature type="compositionally biased region" description="Basic and acidic residues" evidence="1">
    <location>
        <begin position="212"/>
        <end position="229"/>
    </location>
</feature>
<feature type="compositionally biased region" description="Low complexity" evidence="1">
    <location>
        <begin position="66"/>
        <end position="75"/>
    </location>
</feature>
<evidence type="ECO:0000256" key="1">
    <source>
        <dbReference type="SAM" id="MobiDB-lite"/>
    </source>
</evidence>
<organism evidence="2 3">
    <name type="scientific">Phakopsora pachyrhizi</name>
    <name type="common">Asian soybean rust disease fungus</name>
    <dbReference type="NCBI Taxonomy" id="170000"/>
    <lineage>
        <taxon>Eukaryota</taxon>
        <taxon>Fungi</taxon>
        <taxon>Dikarya</taxon>
        <taxon>Basidiomycota</taxon>
        <taxon>Pucciniomycotina</taxon>
        <taxon>Pucciniomycetes</taxon>
        <taxon>Pucciniales</taxon>
        <taxon>Phakopsoraceae</taxon>
        <taxon>Phakopsora</taxon>
    </lineage>
</organism>
<accession>A0AAV0AW78</accession>
<dbReference type="AlphaFoldDB" id="A0AAV0AW78"/>
<comment type="caution">
    <text evidence="2">The sequence shown here is derived from an EMBL/GenBank/DDBJ whole genome shotgun (WGS) entry which is preliminary data.</text>
</comment>
<evidence type="ECO:0000313" key="3">
    <source>
        <dbReference type="Proteomes" id="UP001153365"/>
    </source>
</evidence>
<feature type="compositionally biased region" description="Polar residues" evidence="1">
    <location>
        <begin position="167"/>
        <end position="182"/>
    </location>
</feature>
<feature type="region of interest" description="Disordered" evidence="1">
    <location>
        <begin position="167"/>
        <end position="229"/>
    </location>
</feature>